<evidence type="ECO:0000313" key="5">
    <source>
        <dbReference type="EMBL" id="KPJ64083.1"/>
    </source>
</evidence>
<evidence type="ECO:0000259" key="4">
    <source>
        <dbReference type="Pfam" id="PF01648"/>
    </source>
</evidence>
<dbReference type="GO" id="GO:0000287">
    <property type="term" value="F:magnesium ion binding"/>
    <property type="evidence" value="ECO:0007669"/>
    <property type="project" value="InterPro"/>
</dbReference>
<dbReference type="AlphaFoldDB" id="A0A0S7XPD6"/>
<protein>
    <recommendedName>
        <fullName evidence="4">4'-phosphopantetheinyl transferase domain-containing protein</fullName>
    </recommendedName>
</protein>
<keyword evidence="2" id="KW-0479">Metal-binding</keyword>
<reference evidence="5 6" key="1">
    <citation type="journal article" date="2015" name="Microbiome">
        <title>Genomic resolution of linkages in carbon, nitrogen, and sulfur cycling among widespread estuary sediment bacteria.</title>
        <authorList>
            <person name="Baker B.J."/>
            <person name="Lazar C.S."/>
            <person name="Teske A.P."/>
            <person name="Dick G.J."/>
        </authorList>
    </citation>
    <scope>NUCLEOTIDE SEQUENCE [LARGE SCALE GENOMIC DNA]</scope>
    <source>
        <strain evidence="5">DG_54_3</strain>
    </source>
</reference>
<feature type="domain" description="4'-phosphopantetheinyl transferase" evidence="4">
    <location>
        <begin position="10"/>
        <end position="102"/>
    </location>
</feature>
<dbReference type="NCBIfam" id="TIGR00556">
    <property type="entry name" value="pantethn_trn"/>
    <property type="match status" value="1"/>
</dbReference>
<dbReference type="EMBL" id="LIZX01000200">
    <property type="protein sequence ID" value="KPJ64083.1"/>
    <property type="molecule type" value="Genomic_DNA"/>
</dbReference>
<dbReference type="GO" id="GO:0006633">
    <property type="term" value="P:fatty acid biosynthetic process"/>
    <property type="evidence" value="ECO:0007669"/>
    <property type="project" value="InterPro"/>
</dbReference>
<comment type="caution">
    <text evidence="5">The sequence shown here is derived from an EMBL/GenBank/DDBJ whole genome shotgun (WGS) entry which is preliminary data.</text>
</comment>
<feature type="non-terminal residue" evidence="5">
    <location>
        <position position="1"/>
    </location>
</feature>
<gene>
    <name evidence="5" type="ORF">AMJ44_13440</name>
</gene>
<evidence type="ECO:0000256" key="3">
    <source>
        <dbReference type="ARBA" id="ARBA00022842"/>
    </source>
</evidence>
<name>A0A0S7XPD6_UNCSA</name>
<keyword evidence="1" id="KW-0808">Transferase</keyword>
<dbReference type="GO" id="GO:0008897">
    <property type="term" value="F:holo-[acyl-carrier-protein] synthase activity"/>
    <property type="evidence" value="ECO:0007669"/>
    <property type="project" value="InterPro"/>
</dbReference>
<dbReference type="InterPro" id="IPR037143">
    <property type="entry name" value="4-PPantetheinyl_Trfase_dom_sf"/>
</dbReference>
<dbReference type="Pfam" id="PF01648">
    <property type="entry name" value="ACPS"/>
    <property type="match status" value="1"/>
</dbReference>
<evidence type="ECO:0000256" key="1">
    <source>
        <dbReference type="ARBA" id="ARBA00022679"/>
    </source>
</evidence>
<proteinExistence type="predicted"/>
<dbReference type="InterPro" id="IPR004568">
    <property type="entry name" value="Ppantetheine-prot_Trfase_dom"/>
</dbReference>
<dbReference type="Gene3D" id="3.90.470.20">
    <property type="entry name" value="4'-phosphopantetheinyl transferase domain"/>
    <property type="match status" value="1"/>
</dbReference>
<organism evidence="5 6">
    <name type="scientific">candidate division WOR-1 bacterium DG_54_3</name>
    <dbReference type="NCBI Taxonomy" id="1703775"/>
    <lineage>
        <taxon>Bacteria</taxon>
        <taxon>Bacillati</taxon>
        <taxon>Saganbacteria</taxon>
    </lineage>
</organism>
<sequence>PGFKKSLTLSFKKRVFTAREIEQIEEYKANPAVRYATTWAAKEAVHKALKQLCKGPPGLKWKDIEIIRDGNIPTVKISKPSFKDFSFSLALSHDQDYAFAVAIVYSD</sequence>
<evidence type="ECO:0000313" key="6">
    <source>
        <dbReference type="Proteomes" id="UP000051861"/>
    </source>
</evidence>
<dbReference type="InterPro" id="IPR008278">
    <property type="entry name" value="4-PPantetheinyl_Trfase_dom"/>
</dbReference>
<accession>A0A0S7XPD6</accession>
<dbReference type="Proteomes" id="UP000051861">
    <property type="component" value="Unassembled WGS sequence"/>
</dbReference>
<dbReference type="SUPFAM" id="SSF56214">
    <property type="entry name" value="4'-phosphopantetheinyl transferase"/>
    <property type="match status" value="1"/>
</dbReference>
<evidence type="ECO:0000256" key="2">
    <source>
        <dbReference type="ARBA" id="ARBA00022723"/>
    </source>
</evidence>
<keyword evidence="3" id="KW-0460">Magnesium</keyword>